<feature type="compositionally biased region" description="Polar residues" evidence="1">
    <location>
        <begin position="192"/>
        <end position="210"/>
    </location>
</feature>
<sequence>MATRAEITSGGVSRGLIPPLVLVEIAHSNILGFLCRTCYFFKESTASSNSIHILFRFCDLGGVTHSGLNSFNLSSSIISVLERSDEDFNQLRINKKSTRALRKQNYKRGFMSVSKSPPAKLSVLRIVCEAIMLLLYNGAHRWSSIIAQRTGAPFGQWPRHIHGPAGQEGVARPQSSTMSDPARSLSPIPSCAGSNVPTQGSSITGQQDPTRSQKDSIPGSPTPHEQMNKEYGIEAVTYPSTAGWTGMDLFVIFQ</sequence>
<dbReference type="EMBL" id="BPLR01007446">
    <property type="protein sequence ID" value="GIY16985.1"/>
    <property type="molecule type" value="Genomic_DNA"/>
</dbReference>
<reference evidence="2 3" key="1">
    <citation type="submission" date="2021-06" db="EMBL/GenBank/DDBJ databases">
        <title>Caerostris extrusa draft genome.</title>
        <authorList>
            <person name="Kono N."/>
            <person name="Arakawa K."/>
        </authorList>
    </citation>
    <scope>NUCLEOTIDE SEQUENCE [LARGE SCALE GENOMIC DNA]</scope>
</reference>
<dbReference type="AlphaFoldDB" id="A0AAV4R9U3"/>
<feature type="region of interest" description="Disordered" evidence="1">
    <location>
        <begin position="157"/>
        <end position="230"/>
    </location>
</feature>
<name>A0AAV4R9U3_CAEEX</name>
<comment type="caution">
    <text evidence="2">The sequence shown here is derived from an EMBL/GenBank/DDBJ whole genome shotgun (WGS) entry which is preliminary data.</text>
</comment>
<keyword evidence="3" id="KW-1185">Reference proteome</keyword>
<evidence type="ECO:0000256" key="1">
    <source>
        <dbReference type="SAM" id="MobiDB-lite"/>
    </source>
</evidence>
<protein>
    <submittedName>
        <fullName evidence="2">Uncharacterized protein</fullName>
    </submittedName>
</protein>
<proteinExistence type="predicted"/>
<accession>A0AAV4R9U3</accession>
<dbReference type="Proteomes" id="UP001054945">
    <property type="component" value="Unassembled WGS sequence"/>
</dbReference>
<evidence type="ECO:0000313" key="2">
    <source>
        <dbReference type="EMBL" id="GIY16985.1"/>
    </source>
</evidence>
<organism evidence="2 3">
    <name type="scientific">Caerostris extrusa</name>
    <name type="common">Bark spider</name>
    <name type="synonym">Caerostris bankana</name>
    <dbReference type="NCBI Taxonomy" id="172846"/>
    <lineage>
        <taxon>Eukaryota</taxon>
        <taxon>Metazoa</taxon>
        <taxon>Ecdysozoa</taxon>
        <taxon>Arthropoda</taxon>
        <taxon>Chelicerata</taxon>
        <taxon>Arachnida</taxon>
        <taxon>Araneae</taxon>
        <taxon>Araneomorphae</taxon>
        <taxon>Entelegynae</taxon>
        <taxon>Araneoidea</taxon>
        <taxon>Araneidae</taxon>
        <taxon>Caerostris</taxon>
    </lineage>
</organism>
<gene>
    <name evidence="2" type="primary">AVEN_254770_1</name>
    <name evidence="2" type="ORF">CEXT_801751</name>
</gene>
<evidence type="ECO:0000313" key="3">
    <source>
        <dbReference type="Proteomes" id="UP001054945"/>
    </source>
</evidence>